<dbReference type="RefSeq" id="WP_263334548.1">
    <property type="nucleotide sequence ID" value="NZ_JAGSYH010000002.1"/>
</dbReference>
<evidence type="ECO:0000256" key="1">
    <source>
        <dbReference type="ARBA" id="ARBA00001917"/>
    </source>
</evidence>
<keyword evidence="6" id="KW-1185">Reference proteome</keyword>
<reference evidence="6" key="1">
    <citation type="journal article" date="2019" name="Int. J. Syst. Evol. Microbiol.">
        <title>The Global Catalogue of Microorganisms (GCM) 10K type strain sequencing project: providing services to taxonomists for standard genome sequencing and annotation.</title>
        <authorList>
            <consortium name="The Broad Institute Genomics Platform"/>
            <consortium name="The Broad Institute Genome Sequencing Center for Infectious Disease"/>
            <person name="Wu L."/>
            <person name="Ma J."/>
        </authorList>
    </citation>
    <scope>NUCLEOTIDE SEQUENCE [LARGE SCALE GENOMIC DNA]</scope>
    <source>
        <strain evidence="6">JCM 4087</strain>
    </source>
</reference>
<evidence type="ECO:0000256" key="3">
    <source>
        <dbReference type="ARBA" id="ARBA00038054"/>
    </source>
</evidence>
<dbReference type="EMBL" id="JBHSPH010000001">
    <property type="protein sequence ID" value="MFC5861053.1"/>
    <property type="molecule type" value="Genomic_DNA"/>
</dbReference>
<sequence length="207" mass="23234">MPDHEFCTIEPKILYFGTPVALISSLNEDGSTNLAPMSSFWTLGWTMMLGLLDDTKTAENLSRVPECVVNLPSPEMWQQVEKLAPLTGKTPVPESKAKQFRFAADKFAAANLTPLTSEAVGPARAQECPVQMEARVNKMHRMHGERLERLGGGLAAEVEVLRVYVSKEFVLSDSYVNPAKWSPLIYNFRHYFRLAEIELGKTFRAEK</sequence>
<evidence type="ECO:0000313" key="5">
    <source>
        <dbReference type="EMBL" id="MFC5861053.1"/>
    </source>
</evidence>
<accession>A0ABW1ECD2</accession>
<proteinExistence type="inferred from homology"/>
<gene>
    <name evidence="5" type="ORF">ACFPT7_01970</name>
</gene>
<protein>
    <submittedName>
        <fullName evidence="5">Flavin reductase family protein</fullName>
        <ecNumber evidence="5">1.5.1.-</ecNumber>
    </submittedName>
</protein>
<dbReference type="PANTHER" id="PTHR43567">
    <property type="entry name" value="FLAVOREDOXIN-RELATED-RELATED"/>
    <property type="match status" value="1"/>
</dbReference>
<evidence type="ECO:0000259" key="4">
    <source>
        <dbReference type="Pfam" id="PF01613"/>
    </source>
</evidence>
<dbReference type="Pfam" id="PF01613">
    <property type="entry name" value="Flavin_Reduct"/>
    <property type="match status" value="1"/>
</dbReference>
<dbReference type="InterPro" id="IPR012349">
    <property type="entry name" value="Split_barrel_FMN-bd"/>
</dbReference>
<dbReference type="EC" id="1.5.1.-" evidence="5"/>
<dbReference type="Proteomes" id="UP001596091">
    <property type="component" value="Unassembled WGS sequence"/>
</dbReference>
<evidence type="ECO:0000256" key="2">
    <source>
        <dbReference type="ARBA" id="ARBA00022630"/>
    </source>
</evidence>
<comment type="cofactor">
    <cofactor evidence="1">
        <name>FMN</name>
        <dbReference type="ChEBI" id="CHEBI:58210"/>
    </cofactor>
</comment>
<dbReference type="Gene3D" id="2.30.110.10">
    <property type="entry name" value="Electron Transport, Fmn-binding Protein, Chain A"/>
    <property type="match status" value="1"/>
</dbReference>
<keyword evidence="2" id="KW-0285">Flavoprotein</keyword>
<keyword evidence="5" id="KW-0560">Oxidoreductase</keyword>
<dbReference type="PANTHER" id="PTHR43567:SF1">
    <property type="entry name" value="FLAVOREDOXIN"/>
    <property type="match status" value="1"/>
</dbReference>
<dbReference type="InterPro" id="IPR002563">
    <property type="entry name" value="Flavin_Rdtase-like_dom"/>
</dbReference>
<feature type="domain" description="Flavin reductase like" evidence="4">
    <location>
        <begin position="16"/>
        <end position="194"/>
    </location>
</feature>
<organism evidence="5 6">
    <name type="scientific">Acidicapsa dinghuensis</name>
    <dbReference type="NCBI Taxonomy" id="2218256"/>
    <lineage>
        <taxon>Bacteria</taxon>
        <taxon>Pseudomonadati</taxon>
        <taxon>Acidobacteriota</taxon>
        <taxon>Terriglobia</taxon>
        <taxon>Terriglobales</taxon>
        <taxon>Acidobacteriaceae</taxon>
        <taxon>Acidicapsa</taxon>
    </lineage>
</organism>
<dbReference type="GO" id="GO:0016491">
    <property type="term" value="F:oxidoreductase activity"/>
    <property type="evidence" value="ECO:0007669"/>
    <property type="project" value="UniProtKB-KW"/>
</dbReference>
<dbReference type="SUPFAM" id="SSF50475">
    <property type="entry name" value="FMN-binding split barrel"/>
    <property type="match status" value="1"/>
</dbReference>
<name>A0ABW1ECD2_9BACT</name>
<comment type="similarity">
    <text evidence="3">Belongs to the flavoredoxin family.</text>
</comment>
<comment type="caution">
    <text evidence="5">The sequence shown here is derived from an EMBL/GenBank/DDBJ whole genome shotgun (WGS) entry which is preliminary data.</text>
</comment>
<evidence type="ECO:0000313" key="6">
    <source>
        <dbReference type="Proteomes" id="UP001596091"/>
    </source>
</evidence>
<dbReference type="InterPro" id="IPR052174">
    <property type="entry name" value="Flavoredoxin"/>
</dbReference>